<dbReference type="Proteomes" id="UP000028880">
    <property type="component" value="Unassembled WGS sequence"/>
</dbReference>
<evidence type="ECO:0000259" key="1">
    <source>
        <dbReference type="Pfam" id="PF03358"/>
    </source>
</evidence>
<sequence length="205" mass="22549">MVSKLRVVIASTRPGRLGGRIGAWAADAARQHGGFEVELLDLVEFGLPMLDEPNLPRDALYTKEHTRRWSMKVDQAEAFVFVTPEYNHGPPPSLINALSYLHHEWHYKPVGFVSYGGVSAGTRAVEVIKQIVTTLKMMPIPEAVSIPFVFKLIQGSDFKPGPELEAAAVAMLDELRHWAGPLSNLRATRQPAAAIHEGATPVLPR</sequence>
<dbReference type="STRING" id="47839.BN973_00485"/>
<proteinExistence type="predicted"/>
<dbReference type="PANTHER" id="PTHR30543">
    <property type="entry name" value="CHROMATE REDUCTASE"/>
    <property type="match status" value="1"/>
</dbReference>
<dbReference type="SUPFAM" id="SSF52218">
    <property type="entry name" value="Flavoproteins"/>
    <property type="match status" value="1"/>
</dbReference>
<dbReference type="Gene3D" id="3.40.50.360">
    <property type="match status" value="1"/>
</dbReference>
<feature type="domain" description="NADPH-dependent FMN reductase-like" evidence="1">
    <location>
        <begin position="4"/>
        <end position="148"/>
    </location>
</feature>
<dbReference type="RefSeq" id="WP_198048878.1">
    <property type="nucleotide sequence ID" value="NZ_HG964446.1"/>
</dbReference>
<evidence type="ECO:0000313" key="2">
    <source>
        <dbReference type="EMBL" id="CDO86144.1"/>
    </source>
</evidence>
<name>A0A024JRF1_9MYCO</name>
<dbReference type="AlphaFoldDB" id="A0A024JRF1"/>
<organism evidence="2">
    <name type="scientific">Mycobacterium triplex</name>
    <dbReference type="NCBI Taxonomy" id="47839"/>
    <lineage>
        <taxon>Bacteria</taxon>
        <taxon>Bacillati</taxon>
        <taxon>Actinomycetota</taxon>
        <taxon>Actinomycetes</taxon>
        <taxon>Mycobacteriales</taxon>
        <taxon>Mycobacteriaceae</taxon>
        <taxon>Mycobacterium</taxon>
        <taxon>Mycobacterium simiae complex</taxon>
    </lineage>
</organism>
<dbReference type="GO" id="GO:0016491">
    <property type="term" value="F:oxidoreductase activity"/>
    <property type="evidence" value="ECO:0007669"/>
    <property type="project" value="InterPro"/>
</dbReference>
<dbReference type="InterPro" id="IPR029039">
    <property type="entry name" value="Flavoprotein-like_sf"/>
</dbReference>
<dbReference type="HOGENOM" id="CLU_055322_2_2_11"/>
<dbReference type="InterPro" id="IPR050712">
    <property type="entry name" value="NAD(P)H-dep_reductase"/>
</dbReference>
<dbReference type="GO" id="GO:0005829">
    <property type="term" value="C:cytosol"/>
    <property type="evidence" value="ECO:0007669"/>
    <property type="project" value="TreeGrafter"/>
</dbReference>
<dbReference type="PANTHER" id="PTHR30543:SF21">
    <property type="entry name" value="NAD(P)H-DEPENDENT FMN REDUCTASE LOT6"/>
    <property type="match status" value="1"/>
</dbReference>
<accession>A0A024JRF1</accession>
<gene>
    <name evidence="2" type="ORF">BN973_00485</name>
</gene>
<protein>
    <submittedName>
        <fullName evidence="2">Putative reductase</fullName>
    </submittedName>
</protein>
<dbReference type="Pfam" id="PF03358">
    <property type="entry name" value="FMN_red"/>
    <property type="match status" value="1"/>
</dbReference>
<dbReference type="EMBL" id="HG964446">
    <property type="protein sequence ID" value="CDO86144.1"/>
    <property type="molecule type" value="Genomic_DNA"/>
</dbReference>
<dbReference type="GO" id="GO:0010181">
    <property type="term" value="F:FMN binding"/>
    <property type="evidence" value="ECO:0007669"/>
    <property type="project" value="TreeGrafter"/>
</dbReference>
<dbReference type="eggNOG" id="COG0431">
    <property type="taxonomic scope" value="Bacteria"/>
</dbReference>
<reference evidence="2" key="2">
    <citation type="submission" date="2014-04" db="EMBL/GenBank/DDBJ databases">
        <authorList>
            <person name="Urmite Genomes U."/>
        </authorList>
    </citation>
    <scope>NUCLEOTIDE SEQUENCE</scope>
    <source>
        <strain evidence="2">DSM 44626</strain>
    </source>
</reference>
<reference evidence="2" key="1">
    <citation type="journal article" date="2014" name="Genome Announc.">
        <title>Draft Genome Sequence of Mycobacterium triplex DSM 44626.</title>
        <authorList>
            <person name="Sassi M."/>
            <person name="Croce O."/>
            <person name="Robert C."/>
            <person name="Raoult D."/>
            <person name="Drancourt M."/>
        </authorList>
    </citation>
    <scope>NUCLEOTIDE SEQUENCE [LARGE SCALE GENOMIC DNA]</scope>
    <source>
        <strain evidence="2">DSM 44626</strain>
    </source>
</reference>
<dbReference type="InterPro" id="IPR005025">
    <property type="entry name" value="FMN_Rdtase-like_dom"/>
</dbReference>